<reference evidence="12" key="1">
    <citation type="submission" date="2025-08" db="UniProtKB">
        <authorList>
            <consortium name="RefSeq"/>
        </authorList>
    </citation>
    <scope>IDENTIFICATION</scope>
    <source>
        <tissue evidence="12">Sperm</tissue>
    </source>
</reference>
<keyword evidence="4" id="KW-0732">Signal</keyword>
<keyword evidence="3" id="KW-0245">EGF-like domain</keyword>
<evidence type="ECO:0000313" key="12">
    <source>
        <dbReference type="RefSeq" id="XP_032802001.1"/>
    </source>
</evidence>
<keyword evidence="6 10" id="KW-0472">Membrane</keyword>
<comment type="subcellular location">
    <subcellularLocation>
        <location evidence="1">Cell membrane</location>
    </subcellularLocation>
</comment>
<proteinExistence type="predicted"/>
<evidence type="ECO:0000256" key="3">
    <source>
        <dbReference type="ARBA" id="ARBA00022536"/>
    </source>
</evidence>
<evidence type="ECO:0000256" key="9">
    <source>
        <dbReference type="SAM" id="MobiDB-lite"/>
    </source>
</evidence>
<keyword evidence="10" id="KW-1133">Transmembrane helix</keyword>
<keyword evidence="7" id="KW-1015">Disulfide bond</keyword>
<evidence type="ECO:0000256" key="7">
    <source>
        <dbReference type="ARBA" id="ARBA00023157"/>
    </source>
</evidence>
<keyword evidence="8" id="KW-0325">Glycoprotein</keyword>
<keyword evidence="5" id="KW-0677">Repeat</keyword>
<organism evidence="11 12">
    <name type="scientific">Petromyzon marinus</name>
    <name type="common">Sea lamprey</name>
    <dbReference type="NCBI Taxonomy" id="7757"/>
    <lineage>
        <taxon>Eukaryota</taxon>
        <taxon>Metazoa</taxon>
        <taxon>Chordata</taxon>
        <taxon>Craniata</taxon>
        <taxon>Vertebrata</taxon>
        <taxon>Cyclostomata</taxon>
        <taxon>Hyperoartia</taxon>
        <taxon>Petromyzontiformes</taxon>
        <taxon>Petromyzontidae</taxon>
        <taxon>Petromyzon</taxon>
    </lineage>
</organism>
<protein>
    <submittedName>
        <fullName evidence="12">Mucin-13-like isoform X1</fullName>
    </submittedName>
</protein>
<keyword evidence="10" id="KW-0812">Transmembrane</keyword>
<evidence type="ECO:0000256" key="10">
    <source>
        <dbReference type="SAM" id="Phobius"/>
    </source>
</evidence>
<evidence type="ECO:0000256" key="2">
    <source>
        <dbReference type="ARBA" id="ARBA00022475"/>
    </source>
</evidence>
<feature type="region of interest" description="Disordered" evidence="9">
    <location>
        <begin position="226"/>
        <end position="267"/>
    </location>
</feature>
<evidence type="ECO:0000256" key="4">
    <source>
        <dbReference type="ARBA" id="ARBA00022729"/>
    </source>
</evidence>
<dbReference type="RefSeq" id="XP_032802001.1">
    <property type="nucleotide sequence ID" value="XM_032946110.1"/>
</dbReference>
<gene>
    <name evidence="12" type="primary">LOC116938669</name>
</gene>
<dbReference type="AlphaFoldDB" id="A0AAJ7SM98"/>
<keyword evidence="2" id="KW-1003">Cell membrane</keyword>
<dbReference type="KEGG" id="pmrn:116938669"/>
<sequence length="267" mass="29407">MFVSNRNGSIIVDFVIMFDMESRITTKQVTDIINATIDHCSNEANCYNMTFSAIETFTMCGAYFCNNKTTTACRNIGNGVTHCQCNEGLGRYSNTSNNCIACPNILEGDICEGCPFGYSGQDCKDFYVLILLILGILTGVVIIITAAITARAIYYRKRLSKGQKNKNMLELSDYMEYNQSKGSRNGISGFSNELCSKEDAYLPFVFTPVALSEPLKRIPRIQLKDSSVGTNSTSASPVPDISKVPQNKGERDDVASIYTPDGSSTYY</sequence>
<dbReference type="GO" id="GO:0005886">
    <property type="term" value="C:plasma membrane"/>
    <property type="evidence" value="ECO:0007669"/>
    <property type="project" value="UniProtKB-SubCell"/>
</dbReference>
<evidence type="ECO:0000256" key="6">
    <source>
        <dbReference type="ARBA" id="ARBA00023136"/>
    </source>
</evidence>
<name>A0AAJ7SM98_PETMA</name>
<accession>A0AAJ7SM98</accession>
<dbReference type="Proteomes" id="UP001318040">
    <property type="component" value="Chromosome 4"/>
</dbReference>
<feature type="compositionally biased region" description="Polar residues" evidence="9">
    <location>
        <begin position="226"/>
        <end position="236"/>
    </location>
</feature>
<dbReference type="PANTHER" id="PTHR24037:SF11">
    <property type="entry name" value="MUCIN-2-LIKE"/>
    <property type="match status" value="1"/>
</dbReference>
<evidence type="ECO:0000256" key="1">
    <source>
        <dbReference type="ARBA" id="ARBA00004236"/>
    </source>
</evidence>
<dbReference type="PANTHER" id="PTHR24037">
    <property type="entry name" value="HEART DEVELOPMENT PROTEIN WITH EGF-LIKE DOMAINS 1"/>
    <property type="match status" value="1"/>
</dbReference>
<evidence type="ECO:0000313" key="11">
    <source>
        <dbReference type="Proteomes" id="UP001318040"/>
    </source>
</evidence>
<feature type="transmembrane region" description="Helical" evidence="10">
    <location>
        <begin position="126"/>
        <end position="154"/>
    </location>
</feature>
<evidence type="ECO:0000256" key="8">
    <source>
        <dbReference type="ARBA" id="ARBA00023180"/>
    </source>
</evidence>
<evidence type="ECO:0000256" key="5">
    <source>
        <dbReference type="ARBA" id="ARBA00022737"/>
    </source>
</evidence>
<keyword evidence="11" id="KW-1185">Reference proteome</keyword>